<evidence type="ECO:0000256" key="1">
    <source>
        <dbReference type="ARBA" id="ARBA00022729"/>
    </source>
</evidence>
<dbReference type="Proteomes" id="UP000182367">
    <property type="component" value="Unassembled WGS sequence"/>
</dbReference>
<evidence type="ECO:0000313" key="4">
    <source>
        <dbReference type="EMBL" id="SDI73823.1"/>
    </source>
</evidence>
<gene>
    <name evidence="4" type="ORF">SAMN05192550_0685</name>
</gene>
<dbReference type="InterPro" id="IPR026444">
    <property type="entry name" value="Secre_tail"/>
</dbReference>
<feature type="domain" description="Fibronectin type-III" evidence="3">
    <location>
        <begin position="408"/>
        <end position="511"/>
    </location>
</feature>
<proteinExistence type="predicted"/>
<dbReference type="CDD" id="cd10318">
    <property type="entry name" value="RGL11"/>
    <property type="match status" value="1"/>
</dbReference>
<keyword evidence="5" id="KW-1185">Reference proteome</keyword>
<dbReference type="InterPro" id="IPR049366">
    <property type="entry name" value="RGL11_C"/>
</dbReference>
<comment type="caution">
    <text evidence="4">The sequence shown here is derived from an EMBL/GenBank/DDBJ whole genome shotgun (WGS) entry which is preliminary data.</text>
</comment>
<reference evidence="4 5" key="1">
    <citation type="submission" date="2016-10" db="EMBL/GenBank/DDBJ databases">
        <authorList>
            <person name="Varghese N."/>
            <person name="Submissions S."/>
        </authorList>
    </citation>
    <scope>NUCLEOTIDE SEQUENCE [LARGE SCALE GENOMIC DNA]</scope>
    <source>
        <strain evidence="4 5">Gm-149</strain>
    </source>
</reference>
<dbReference type="SUPFAM" id="SSF89372">
    <property type="entry name" value="Fucose-specific lectin"/>
    <property type="match status" value="1"/>
</dbReference>
<dbReference type="Pfam" id="PF18370">
    <property type="entry name" value="RGI_lyase"/>
    <property type="match status" value="1"/>
</dbReference>
<feature type="chain" id="PRO_5046961130" evidence="2">
    <location>
        <begin position="32"/>
        <end position="1980"/>
    </location>
</feature>
<dbReference type="InterPro" id="IPR036116">
    <property type="entry name" value="FN3_sf"/>
</dbReference>
<dbReference type="PANTHER" id="PTHR43118">
    <property type="entry name" value="RHAMNOGALACTURONAN LYASE (EUROFUNG)"/>
    <property type="match status" value="1"/>
</dbReference>
<dbReference type="SUPFAM" id="SSF49265">
    <property type="entry name" value="Fibronectin type III"/>
    <property type="match status" value="1"/>
</dbReference>
<evidence type="ECO:0000313" key="5">
    <source>
        <dbReference type="Proteomes" id="UP000182367"/>
    </source>
</evidence>
<evidence type="ECO:0000259" key="3">
    <source>
        <dbReference type="PROSITE" id="PS50853"/>
    </source>
</evidence>
<dbReference type="InterPro" id="IPR003961">
    <property type="entry name" value="FN3_dom"/>
</dbReference>
<protein>
    <submittedName>
        <fullName evidence="4">Por secretion system C-terminal sorting domain-containing protein</fullName>
    </submittedName>
</protein>
<organism evidence="4 5">
    <name type="scientific">Flavobacterium glycines</name>
    <dbReference type="NCBI Taxonomy" id="551990"/>
    <lineage>
        <taxon>Bacteria</taxon>
        <taxon>Pseudomonadati</taxon>
        <taxon>Bacteroidota</taxon>
        <taxon>Flavobacteriia</taxon>
        <taxon>Flavobacteriales</taxon>
        <taxon>Flavobacteriaceae</taxon>
        <taxon>Flavobacterium</taxon>
    </lineage>
</organism>
<dbReference type="InterPro" id="IPR013783">
    <property type="entry name" value="Ig-like_fold"/>
</dbReference>
<dbReference type="PANTHER" id="PTHR43118:SF1">
    <property type="entry name" value="RHAMNOGALACTURONAN LYASE (EUROFUNG)"/>
    <property type="match status" value="1"/>
</dbReference>
<dbReference type="EMBL" id="FNEO01000001">
    <property type="protein sequence ID" value="SDI73823.1"/>
    <property type="molecule type" value="Genomic_DNA"/>
</dbReference>
<dbReference type="SUPFAM" id="SSF69318">
    <property type="entry name" value="Integrin alpha N-terminal domain"/>
    <property type="match status" value="1"/>
</dbReference>
<dbReference type="Pfam" id="PF21348">
    <property type="entry name" value="RGL11_C"/>
    <property type="match status" value="1"/>
</dbReference>
<dbReference type="PROSITE" id="PS51257">
    <property type="entry name" value="PROKAR_LIPOPROTEIN"/>
    <property type="match status" value="1"/>
</dbReference>
<dbReference type="Gene3D" id="2.60.40.10">
    <property type="entry name" value="Immunoglobulins"/>
    <property type="match status" value="2"/>
</dbReference>
<accession>A0A1G8N0Z8</accession>
<dbReference type="Pfam" id="PF18962">
    <property type="entry name" value="Por_Secre_tail"/>
    <property type="match status" value="1"/>
</dbReference>
<dbReference type="NCBIfam" id="TIGR04183">
    <property type="entry name" value="Por_Secre_tail"/>
    <property type="match status" value="1"/>
</dbReference>
<sequence length="1980" mass="211486">MTRKTTFSYRLLCLKISLTMCFFLSCLPSFAQQWSILGNEQQIATAASSYTSIAVVKNGANFTPYVVFTESGVPKVKKRLTDGTWEQVGANLATSASYTRIFSDAIGDLYVTYIDLSAGSKLAVKKYDYIAGTWDALNPADSNTLYVSTGNANGMSSVSQYSSTNRCSLAFDSFNTPYIAFGEAGMLPYVKKFNGTTWETVGTGAVAAGTAAALSLAIDSTDKPWVVYCNLGSSTTASSGTMALYSFNGSTWTETVNPTPISGIRHTNIAVRDNNSLCVAYFNTGNTNKATAIIYDKSTNTWGTAATLASRDSPNINLINDNSGNLYCSFIDYTSSTNVFPTRVRFLAAGSTTWTELKDPTVTRGVDEPTGWPAVAIGSAPYPYVIYTKANSNAVNTPIVRLYTPPPPPAVLTTNNVTNTTTTTALSGGNITSDGGQAITERGVVYSNSNSSPTIANSKIADATGGTGNFSVTLSELTPGTFYYARAYATNSGGTSYGNTIRLSTLQVPDAVVTTPKQMEFLTRGLVAIQKSSSSVFLSWRLLGDDPANIAFNVYRNGVKITSSPITSSTNYTDITTSSNNNYSITTIINGVESQQTTALTVWALNTFNTGGRNNHLSIPIQMPPGSTLPDGQSYTYTANDASVGDVDGDGTYEIILKWDPTIVNDNAGGYSGKQIFDCYKLDGTRLWRIDLGINVNAGPHYNQFMVYDFDGDGKAEMILKTADGTVDGQGTVIGNASVDYRSTSGWVQQGPEFLTVFNGLTGAAMSTISYQPARDNTADWGDSYGNRQDRFVSAVAYLDGARPSLIVGRGYYNRLVRAAYNWRNGQLTMLWKFDSKDPTHPEYNSYSGQGNHQMTIGDVDGDGKDEIINGSSAINDDGKPLWTYGMGHGDALHMTDMDLDLPGKEIWINLESPGSYDGLGLRQYDAKTGQTNWGIATTGDVGRSMAADIDPYFKGYEMWGSSGDGTYDVKGSLISANRPSYNFGIWWDADLGRELFDKNYIDKWNPTTKSSGRLYTIYQDYPVTYNNSTKANPCLQADILGDWREELIMRKSDNTELVIFTTDTPTTYRIPTLMHDPQYRVAVAWQNSAYNQPPNTSYYIGYDMDVNNIPTAKISIAGQSNLKVTGITKKTPSTATTNATSVVYHVDFSANATGVDVNDFAITATETATGTIASITAISAASYDVTINSISGNGTLRLDLKASGTGIVDEFSNAIGSGFTSGEIYSIDNTNPTLNTVTITSNNATTTLAKTGNTVTLNFTASESVTNLNVTIAGHTVTATNTSGNNYSATYVLTNTDTEGIIPFTIQFKDIAGNTGATVSTTTDTKTVTFDRTIPTLTTVTFTSSNTNNTIAKPGSVVTLNFTASETIGTPTVTIAGHSVTPIAVSTTNYTAAYTMLSSDTPGTIPFTINFTDLASNAGSQVTAASSTITFTNQVTSLSTVTIGSNNTTPTLAKTGDNVTLNFTASTTITNIIVSIAGHTVTANSLGSNSYNATYQVLSTDTEGIIPFSIQFKDAAGDTMPTVTATTDSKTVTLDKTLPTLTTVNIASNNATTTLAKTGNTVTLNFTASENISVTSISIAGHNVSATNTSGNNYTATYVLTNSDSEGVIPFTIQFKDTAGNTGATVNATTDLKTITFDRTIPTLPTVTFTSNNANTKIAKEGDVVSLNFTSSETIGTPTVTIAGHSVVATTVGTNSFRATYTMIAADTEGVIPFTINFSDLATNAGIQVTTAVSTVTFKHTTPKLKVYVETPTCPGKTNGKISITTDMNSYTYNLTITGNGVNLSLTNQTITTTSNWTKTDFAKGTYQITISIPSISFEESYGVVVNEITDITAKRVTTDKTISYTVSGSNEYIVTVNGISRTYITASDETEKIEIDASLLQTTNTVTIETNSDCQGIIQDNFNLNPSISVHPNPTTDIVYIQGVNKGLIQVYTNSGLLLQEKNAENSNSVDLTNYASGMYLIKISQGTEVETFKVILK</sequence>
<dbReference type="InterPro" id="IPR041624">
    <property type="entry name" value="RGI_lyase"/>
</dbReference>
<evidence type="ECO:0000256" key="2">
    <source>
        <dbReference type="SAM" id="SignalP"/>
    </source>
</evidence>
<name>A0A1G8N0Z8_9FLAO</name>
<dbReference type="PROSITE" id="PS50853">
    <property type="entry name" value="FN3"/>
    <property type="match status" value="1"/>
</dbReference>
<keyword evidence="1 2" id="KW-0732">Signal</keyword>
<feature type="signal peptide" evidence="2">
    <location>
        <begin position="1"/>
        <end position="31"/>
    </location>
</feature>
<dbReference type="InterPro" id="IPR034641">
    <property type="entry name" value="RGL11"/>
</dbReference>
<dbReference type="InterPro" id="IPR028994">
    <property type="entry name" value="Integrin_alpha_N"/>
</dbReference>